<feature type="domain" description="Calcineurin-like phosphoesterase" evidence="2">
    <location>
        <begin position="1"/>
        <end position="182"/>
    </location>
</feature>
<dbReference type="PANTHER" id="PTHR42850:SF2">
    <property type="entry name" value="BLL5683 PROTEIN"/>
    <property type="match status" value="1"/>
</dbReference>
<dbReference type="Pfam" id="PF12850">
    <property type="entry name" value="Metallophos_2"/>
    <property type="match status" value="1"/>
</dbReference>
<dbReference type="RefSeq" id="WP_099556542.1">
    <property type="nucleotide sequence ID" value="NZ_LT960614.1"/>
</dbReference>
<sequence length="244" mass="27102">MRVAVVADIHGNFDALLAVAEDIKDASPDLIVNLGDCFSGPLEAERSADFLIAAGWPTVRGNHDRALIDRPREKMGDWEAPAYDRMAPAHFDWIRALPETLAIEGLFLCHGTPRSDMTYLMEEVLAGRMVLRDSKLVESDLAGIDANVILCGHSHTPRHMRLLDGRLVVNPGSVGSQAYSDPSETPHLMEQGSPHARYALLDRSKGRWSVTQRFVDYDWERASRLAKEAGDEEWAIALATGRMR</sequence>
<evidence type="ECO:0000313" key="4">
    <source>
        <dbReference type="Proteomes" id="UP000223606"/>
    </source>
</evidence>
<dbReference type="EMBL" id="LT960614">
    <property type="protein sequence ID" value="SON56118.1"/>
    <property type="molecule type" value="Genomic_DNA"/>
</dbReference>
<dbReference type="PANTHER" id="PTHR42850">
    <property type="entry name" value="METALLOPHOSPHOESTERASE"/>
    <property type="match status" value="1"/>
</dbReference>
<dbReference type="KEGG" id="hdi:HDIA_2577"/>
<dbReference type="Gene3D" id="3.60.21.10">
    <property type="match status" value="1"/>
</dbReference>
<evidence type="ECO:0000259" key="2">
    <source>
        <dbReference type="Pfam" id="PF12850"/>
    </source>
</evidence>
<organism evidence="3 4">
    <name type="scientific">Hartmannibacter diazotrophicus</name>
    <dbReference type="NCBI Taxonomy" id="1482074"/>
    <lineage>
        <taxon>Bacteria</taxon>
        <taxon>Pseudomonadati</taxon>
        <taxon>Pseudomonadota</taxon>
        <taxon>Alphaproteobacteria</taxon>
        <taxon>Hyphomicrobiales</taxon>
        <taxon>Pleomorphomonadaceae</taxon>
        <taxon>Hartmannibacter</taxon>
    </lineage>
</organism>
<dbReference type="Proteomes" id="UP000223606">
    <property type="component" value="Chromosome 1"/>
</dbReference>
<evidence type="ECO:0000313" key="3">
    <source>
        <dbReference type="EMBL" id="SON56118.1"/>
    </source>
</evidence>
<dbReference type="InterPro" id="IPR011152">
    <property type="entry name" value="Pesterase_MJ0912"/>
</dbReference>
<protein>
    <submittedName>
        <fullName evidence="3">Phosphodiesterase</fullName>
    </submittedName>
</protein>
<dbReference type="SUPFAM" id="SSF56300">
    <property type="entry name" value="Metallo-dependent phosphatases"/>
    <property type="match status" value="1"/>
</dbReference>
<dbReference type="GO" id="GO:0005737">
    <property type="term" value="C:cytoplasm"/>
    <property type="evidence" value="ECO:0007669"/>
    <property type="project" value="TreeGrafter"/>
</dbReference>
<dbReference type="InterPro" id="IPR050126">
    <property type="entry name" value="Ap4A_hydrolase"/>
</dbReference>
<keyword evidence="4" id="KW-1185">Reference proteome</keyword>
<dbReference type="PIRSF" id="PIRSF000883">
    <property type="entry name" value="Pesterase_MJ0912"/>
    <property type="match status" value="1"/>
</dbReference>
<evidence type="ECO:0000256" key="1">
    <source>
        <dbReference type="ARBA" id="ARBA00008950"/>
    </source>
</evidence>
<dbReference type="InterPro" id="IPR029052">
    <property type="entry name" value="Metallo-depent_PP-like"/>
</dbReference>
<gene>
    <name evidence="3" type="ORF">HDIA_2577</name>
</gene>
<proteinExistence type="inferred from homology"/>
<dbReference type="AlphaFoldDB" id="A0A2C9D7K1"/>
<name>A0A2C9D7K1_9HYPH</name>
<comment type="similarity">
    <text evidence="1">Belongs to the metallophosphoesterase superfamily. YfcE family.</text>
</comment>
<dbReference type="OrthoDB" id="9813918at2"/>
<dbReference type="InterPro" id="IPR024654">
    <property type="entry name" value="Calcineurin-like_PHP_lpxH"/>
</dbReference>
<accession>A0A2C9D7K1</accession>
<reference evidence="4" key="1">
    <citation type="submission" date="2017-09" db="EMBL/GenBank/DDBJ databases">
        <title>Genome sequence of Nannocystis excedens DSM 71.</title>
        <authorList>
            <person name="Blom J."/>
        </authorList>
    </citation>
    <scope>NUCLEOTIDE SEQUENCE [LARGE SCALE GENOMIC DNA]</scope>
    <source>
        <strain evidence="4">type strain: E19</strain>
    </source>
</reference>
<dbReference type="GO" id="GO:0016791">
    <property type="term" value="F:phosphatase activity"/>
    <property type="evidence" value="ECO:0007669"/>
    <property type="project" value="TreeGrafter"/>
</dbReference>